<dbReference type="Pfam" id="PF03124">
    <property type="entry name" value="EXS"/>
    <property type="match status" value="1"/>
</dbReference>
<evidence type="ECO:0000259" key="14">
    <source>
        <dbReference type="PROSITE" id="PS51380"/>
    </source>
</evidence>
<evidence type="ECO:0000256" key="6">
    <source>
        <dbReference type="ARBA" id="ARBA00022759"/>
    </source>
</evidence>
<dbReference type="Pfam" id="PF17921">
    <property type="entry name" value="Integrase_H2C2"/>
    <property type="match status" value="1"/>
</dbReference>
<name>A0A388KE61_CHABU</name>
<feature type="compositionally biased region" description="Acidic residues" evidence="11">
    <location>
        <begin position="24"/>
        <end position="90"/>
    </location>
</feature>
<dbReference type="GO" id="GO:0015074">
    <property type="term" value="P:DNA integration"/>
    <property type="evidence" value="ECO:0007669"/>
    <property type="project" value="InterPro"/>
</dbReference>
<protein>
    <recommendedName>
        <fullName evidence="17">Integrase catalytic domain-containing protein</fullName>
    </recommendedName>
</protein>
<evidence type="ECO:0000256" key="10">
    <source>
        <dbReference type="ARBA" id="ARBA00023136"/>
    </source>
</evidence>
<keyword evidence="6" id="KW-0255">Endonuclease</keyword>
<feature type="compositionally biased region" description="Basic and acidic residues" evidence="11">
    <location>
        <begin position="540"/>
        <end position="554"/>
    </location>
</feature>
<keyword evidence="5" id="KW-0540">Nuclease</keyword>
<dbReference type="Proteomes" id="UP000265515">
    <property type="component" value="Unassembled WGS sequence"/>
</dbReference>
<dbReference type="InterPro" id="IPR001584">
    <property type="entry name" value="Integrase_cat-core"/>
</dbReference>
<evidence type="ECO:0000256" key="1">
    <source>
        <dbReference type="ARBA" id="ARBA00004141"/>
    </source>
</evidence>
<dbReference type="Gene3D" id="3.30.420.10">
    <property type="entry name" value="Ribonuclease H-like superfamily/Ribonuclease H"/>
    <property type="match status" value="1"/>
</dbReference>
<dbReference type="GO" id="GO:0003964">
    <property type="term" value="F:RNA-directed DNA polymerase activity"/>
    <property type="evidence" value="ECO:0007669"/>
    <property type="project" value="UniProtKB-KW"/>
</dbReference>
<dbReference type="Pfam" id="PF17917">
    <property type="entry name" value="RT_RNaseH"/>
    <property type="match status" value="1"/>
</dbReference>
<evidence type="ECO:0000313" key="15">
    <source>
        <dbReference type="EMBL" id="GBG68344.1"/>
    </source>
</evidence>
<evidence type="ECO:0000256" key="9">
    <source>
        <dbReference type="ARBA" id="ARBA00022989"/>
    </source>
</evidence>
<keyword evidence="16" id="KW-1185">Reference proteome</keyword>
<dbReference type="PANTHER" id="PTHR37984">
    <property type="entry name" value="PROTEIN CBG26694"/>
    <property type="match status" value="1"/>
</dbReference>
<dbReference type="Gramene" id="GBG68344">
    <property type="protein sequence ID" value="GBG68344"/>
    <property type="gene ID" value="CBR_g2888"/>
</dbReference>
<dbReference type="OrthoDB" id="2159384at2759"/>
<dbReference type="PROSITE" id="PS50994">
    <property type="entry name" value="INTEGRASE"/>
    <property type="match status" value="1"/>
</dbReference>
<dbReference type="STRING" id="69332.A0A388KE61"/>
<evidence type="ECO:0000256" key="7">
    <source>
        <dbReference type="ARBA" id="ARBA00022801"/>
    </source>
</evidence>
<proteinExistence type="predicted"/>
<dbReference type="GO" id="GO:0016020">
    <property type="term" value="C:membrane"/>
    <property type="evidence" value="ECO:0007669"/>
    <property type="project" value="UniProtKB-SubCell"/>
</dbReference>
<dbReference type="InterPro" id="IPR043502">
    <property type="entry name" value="DNA/RNA_pol_sf"/>
</dbReference>
<dbReference type="SUPFAM" id="SSF56672">
    <property type="entry name" value="DNA/RNA polymerases"/>
    <property type="match status" value="1"/>
</dbReference>
<dbReference type="PROSITE" id="PS51380">
    <property type="entry name" value="EXS"/>
    <property type="match status" value="1"/>
</dbReference>
<dbReference type="InterPro" id="IPR041588">
    <property type="entry name" value="Integrase_H2C2"/>
</dbReference>
<evidence type="ECO:0008006" key="17">
    <source>
        <dbReference type="Google" id="ProtNLM"/>
    </source>
</evidence>
<sequence length="1292" mass="147684">MVDLTAFVVAASTFGETPGRTKGEDEEEEEEDDEEEEEEDDEEEEEVEEQEIDMAQEEEEEEDEEEEKDMAHEEEEEEEEEENADEEADEEREAVLLVCAGYFLFTIFQASDPGIRHAILYKTFVYYNPLVVVVIVLWLWGINLYVFANSRVSYSKIFEFDHGHLTHGDIWKIAGWLSTLLAVCAACCMYLLFVGDGDLAALQTMISYAAIPFVLAFPIDAFHLSSRHFFLKTLVRICLPFQAISFSDFFIADVMTSMARVFSEMDRALCWMTTSAIRDKVNPDEDAVQLCSDQTRLIPFFILALPYACRFFQCIRQYTDTGDKSCLFNALKYATSFPVIFLSAMKYHASPTYWHIFEVAWVMSSIFNSSYSFYWDVARDWDFGCISGRTPLLRRNLYYSARWTYYWVILSDLVLRGTWTYKLSAHLGDYHFIGHLGGKELMKFVVALLEVFRRWQWIFFRVECEWNRINNKLGGANGSAKESKDISESSDMCSVGGSACLLPAAVMSAARIARWDGRRRDGWQDGMEGWMARCDGRRRKTEEEEGGGRRWRKEEEEEGGRRRRKKKEEGGGARRRKKKDEGGEGRRDGWRDVMEEGGRRKRKKEEEDGGRRRREKKKEGGGRTRKKKEEGGEGRRDGWRDGMVGWIARWDGGMDGEIGGGGGEGEGGGGGGGGRQERRTRRRYGGRGRGGVGRAGGEEEEEEEEEEEAVRMMKGRSKPVILTGRWRQLLPRRATRQHNSTATLQHGAALRSTSQWHSVPRRWSWSDGATGAPSDDAVGEFLRRYPLSFIFRAFEHSSDVPGLESAACAALERIFNAPLGASMLPSAMPYAAAGLKAPSTSVRKLACSQEYMSKKMPSKKLAKSTYERELYALYKALVHWRHFLLGRFFYLRTDHQTLKWIKTQPALSDALKRWIEVIDQYDFKLEYLKGEYNKVADALSRRADYLGALVSDFGVSNEVTQSLVGAYQEDPVTMDIIRKLQAKDKATKSEFVMVDGLIHLDKAGVKRLLVPCSEHLRSLFLGECHDATGHFGYKKTSANLVQRFWWPRMLDDAKKYLETCQVCTRDKLRTQAPLGLLKPLPILDGPGLSVSMDFMDTLVTSKSGKRHIFIIIDRFTKYARLVPMPETTRTEYVIKLFKDNWVRDFGLPKTIISDRDVRFTSELWKKTAGQMGSQLQMTSGNHLEANGQAEQMNRVVQHLLRHYIKPSQDDWDEHLPLIASLYNNAIHSSTGVSPNQLHFGWKPRSALNFLLPENRPAATPGTLEYGVQYEKLLQDLNTVCNMRNCCKRLLNI</sequence>
<comment type="caution">
    <text evidence="15">The sequence shown here is derived from an EMBL/GenBank/DDBJ whole genome shotgun (WGS) entry which is preliminary data.</text>
</comment>
<dbReference type="GO" id="GO:0004519">
    <property type="term" value="F:endonuclease activity"/>
    <property type="evidence" value="ECO:0007669"/>
    <property type="project" value="UniProtKB-KW"/>
</dbReference>
<feature type="compositionally biased region" description="Gly residues" evidence="11">
    <location>
        <begin position="653"/>
        <end position="674"/>
    </location>
</feature>
<evidence type="ECO:0000256" key="3">
    <source>
        <dbReference type="ARBA" id="ARBA00022692"/>
    </source>
</evidence>
<evidence type="ECO:0000256" key="12">
    <source>
        <dbReference type="SAM" id="Phobius"/>
    </source>
</evidence>
<feature type="domain" description="Integrase catalytic" evidence="13">
    <location>
        <begin position="1082"/>
        <end position="1242"/>
    </location>
</feature>
<dbReference type="InterPro" id="IPR012337">
    <property type="entry name" value="RNaseH-like_sf"/>
</dbReference>
<evidence type="ECO:0000256" key="11">
    <source>
        <dbReference type="SAM" id="MobiDB-lite"/>
    </source>
</evidence>
<feature type="region of interest" description="Disordered" evidence="11">
    <location>
        <begin position="1"/>
        <end position="90"/>
    </location>
</feature>
<keyword evidence="3 12" id="KW-0812">Transmembrane</keyword>
<dbReference type="InterPro" id="IPR004342">
    <property type="entry name" value="EXS_C"/>
</dbReference>
<keyword evidence="4" id="KW-0548">Nucleotidyltransferase</keyword>
<dbReference type="InterPro" id="IPR036397">
    <property type="entry name" value="RNaseH_sf"/>
</dbReference>
<keyword evidence="8" id="KW-0695">RNA-directed DNA polymerase</keyword>
<feature type="compositionally biased region" description="Acidic residues" evidence="11">
    <location>
        <begin position="698"/>
        <end position="708"/>
    </location>
</feature>
<evidence type="ECO:0000313" key="16">
    <source>
        <dbReference type="Proteomes" id="UP000265515"/>
    </source>
</evidence>
<feature type="transmembrane region" description="Helical" evidence="12">
    <location>
        <begin position="169"/>
        <end position="193"/>
    </location>
</feature>
<feature type="transmembrane region" description="Helical" evidence="12">
    <location>
        <begin position="126"/>
        <end position="148"/>
    </location>
</feature>
<keyword evidence="7" id="KW-0378">Hydrolase</keyword>
<keyword evidence="10 12" id="KW-0472">Membrane</keyword>
<accession>A0A388KE61</accession>
<feature type="region of interest" description="Disordered" evidence="11">
    <location>
        <begin position="537"/>
        <end position="713"/>
    </location>
</feature>
<organism evidence="15 16">
    <name type="scientific">Chara braunii</name>
    <name type="common">Braun's stonewort</name>
    <dbReference type="NCBI Taxonomy" id="69332"/>
    <lineage>
        <taxon>Eukaryota</taxon>
        <taxon>Viridiplantae</taxon>
        <taxon>Streptophyta</taxon>
        <taxon>Charophyceae</taxon>
        <taxon>Charales</taxon>
        <taxon>Characeae</taxon>
        <taxon>Chara</taxon>
    </lineage>
</organism>
<dbReference type="InterPro" id="IPR041373">
    <property type="entry name" value="RT_RNaseH"/>
</dbReference>
<keyword evidence="9 12" id="KW-1133">Transmembrane helix</keyword>
<dbReference type="InterPro" id="IPR050951">
    <property type="entry name" value="Retrovirus_Pol_polyprotein"/>
</dbReference>
<feature type="compositionally biased region" description="Basic and acidic residues" evidence="11">
    <location>
        <begin position="617"/>
        <end position="640"/>
    </location>
</feature>
<dbReference type="EMBL" id="BFEA01000099">
    <property type="protein sequence ID" value="GBG68344.1"/>
    <property type="molecule type" value="Genomic_DNA"/>
</dbReference>
<keyword evidence="2" id="KW-0808">Transferase</keyword>
<dbReference type="Gene3D" id="1.10.340.70">
    <property type="match status" value="1"/>
</dbReference>
<dbReference type="PANTHER" id="PTHR37984:SF5">
    <property type="entry name" value="PROTEIN NYNRIN-LIKE"/>
    <property type="match status" value="1"/>
</dbReference>
<evidence type="ECO:0000256" key="4">
    <source>
        <dbReference type="ARBA" id="ARBA00022695"/>
    </source>
</evidence>
<evidence type="ECO:0000259" key="13">
    <source>
        <dbReference type="PROSITE" id="PS50994"/>
    </source>
</evidence>
<dbReference type="SUPFAM" id="SSF53098">
    <property type="entry name" value="Ribonuclease H-like"/>
    <property type="match status" value="1"/>
</dbReference>
<feature type="region of interest" description="Disordered" evidence="11">
    <location>
        <begin position="734"/>
        <end position="753"/>
    </location>
</feature>
<comment type="subcellular location">
    <subcellularLocation>
        <location evidence="1">Membrane</location>
        <topology evidence="1">Multi-pass membrane protein</topology>
    </subcellularLocation>
</comment>
<reference evidence="15 16" key="1">
    <citation type="journal article" date="2018" name="Cell">
        <title>The Chara Genome: Secondary Complexity and Implications for Plant Terrestrialization.</title>
        <authorList>
            <person name="Nishiyama T."/>
            <person name="Sakayama H."/>
            <person name="Vries J.D."/>
            <person name="Buschmann H."/>
            <person name="Saint-Marcoux D."/>
            <person name="Ullrich K.K."/>
            <person name="Haas F.B."/>
            <person name="Vanderstraeten L."/>
            <person name="Becker D."/>
            <person name="Lang D."/>
            <person name="Vosolsobe S."/>
            <person name="Rombauts S."/>
            <person name="Wilhelmsson P.K.I."/>
            <person name="Janitza P."/>
            <person name="Kern R."/>
            <person name="Heyl A."/>
            <person name="Rumpler F."/>
            <person name="Villalobos L.I.A.C."/>
            <person name="Clay J.M."/>
            <person name="Skokan R."/>
            <person name="Toyoda A."/>
            <person name="Suzuki Y."/>
            <person name="Kagoshima H."/>
            <person name="Schijlen E."/>
            <person name="Tajeshwar N."/>
            <person name="Catarino B."/>
            <person name="Hetherington A.J."/>
            <person name="Saltykova A."/>
            <person name="Bonnot C."/>
            <person name="Breuninger H."/>
            <person name="Symeonidi A."/>
            <person name="Radhakrishnan G.V."/>
            <person name="Van Nieuwerburgh F."/>
            <person name="Deforce D."/>
            <person name="Chang C."/>
            <person name="Karol K.G."/>
            <person name="Hedrich R."/>
            <person name="Ulvskov P."/>
            <person name="Glockner G."/>
            <person name="Delwiche C.F."/>
            <person name="Petrasek J."/>
            <person name="Van de Peer Y."/>
            <person name="Friml J."/>
            <person name="Beilby M."/>
            <person name="Dolan L."/>
            <person name="Kohara Y."/>
            <person name="Sugano S."/>
            <person name="Fujiyama A."/>
            <person name="Delaux P.-M."/>
            <person name="Quint M."/>
            <person name="TheiBen G."/>
            <person name="Hagemann M."/>
            <person name="Harholt J."/>
            <person name="Dunand C."/>
            <person name="Zachgo S."/>
            <person name="Langdale J."/>
            <person name="Maumus F."/>
            <person name="Straeten D.V.D."/>
            <person name="Gould S.B."/>
            <person name="Rensing S.A."/>
        </authorList>
    </citation>
    <scope>NUCLEOTIDE SEQUENCE [LARGE SCALE GENOMIC DNA]</scope>
    <source>
        <strain evidence="15 16">S276</strain>
    </source>
</reference>
<feature type="domain" description="EXS" evidence="14">
    <location>
        <begin position="290"/>
        <end position="493"/>
    </location>
</feature>
<evidence type="ECO:0000256" key="8">
    <source>
        <dbReference type="ARBA" id="ARBA00022918"/>
    </source>
</evidence>
<feature type="compositionally biased region" description="Basic and acidic residues" evidence="11">
    <location>
        <begin position="579"/>
        <end position="610"/>
    </location>
</feature>
<evidence type="ECO:0000256" key="2">
    <source>
        <dbReference type="ARBA" id="ARBA00022679"/>
    </source>
</evidence>
<dbReference type="Pfam" id="PF00665">
    <property type="entry name" value="rve"/>
    <property type="match status" value="1"/>
</dbReference>
<feature type="transmembrane region" description="Helical" evidence="12">
    <location>
        <begin position="205"/>
        <end position="222"/>
    </location>
</feature>
<dbReference type="GO" id="GO:0016787">
    <property type="term" value="F:hydrolase activity"/>
    <property type="evidence" value="ECO:0007669"/>
    <property type="project" value="UniProtKB-KW"/>
</dbReference>
<evidence type="ECO:0000256" key="5">
    <source>
        <dbReference type="ARBA" id="ARBA00022722"/>
    </source>
</evidence>
<dbReference type="GO" id="GO:0003676">
    <property type="term" value="F:nucleic acid binding"/>
    <property type="evidence" value="ECO:0007669"/>
    <property type="project" value="InterPro"/>
</dbReference>
<gene>
    <name evidence="15" type="ORF">CBR_g2888</name>
</gene>
<dbReference type="CDD" id="cd09274">
    <property type="entry name" value="RNase_HI_RT_Ty3"/>
    <property type="match status" value="1"/>
</dbReference>